<protein>
    <submittedName>
        <fullName evidence="10">Protein translocase subunit SecE</fullName>
    </submittedName>
</protein>
<dbReference type="PANTHER" id="PTHR33910:SF1">
    <property type="entry name" value="PROTEIN TRANSLOCASE SUBUNIT SECE"/>
    <property type="match status" value="1"/>
</dbReference>
<dbReference type="GO" id="GO:0005886">
    <property type="term" value="C:plasma membrane"/>
    <property type="evidence" value="ECO:0007669"/>
    <property type="project" value="TreeGrafter"/>
</dbReference>
<reference evidence="10" key="1">
    <citation type="submission" date="2016-10" db="EMBL/GenBank/DDBJ databases">
        <title>Sequence of Gallionella enrichment culture.</title>
        <authorList>
            <person name="Poehlein A."/>
            <person name="Muehling M."/>
            <person name="Daniel R."/>
        </authorList>
    </citation>
    <scope>NUCLEOTIDE SEQUENCE</scope>
</reference>
<comment type="caution">
    <text evidence="10">The sequence shown here is derived from an EMBL/GenBank/DDBJ whole genome shotgun (WGS) entry which is preliminary data.</text>
</comment>
<dbReference type="InterPro" id="IPR005807">
    <property type="entry name" value="SecE_bac"/>
</dbReference>
<evidence type="ECO:0000256" key="5">
    <source>
        <dbReference type="ARBA" id="ARBA00022927"/>
    </source>
</evidence>
<sequence length="127" mass="14113">MANPNVETVSTTADKARLGMAAASFVAAFVAYYVVPGHFAWARVVALLVFLALAVGLFLLAEPGKALIAYTRESVREVRKVVWPQRKEAIQMTAIVFGFVLLMAIFLWLTDKSLEWLLYGVILGWKH</sequence>
<evidence type="ECO:0000256" key="4">
    <source>
        <dbReference type="ARBA" id="ARBA00022692"/>
    </source>
</evidence>
<evidence type="ECO:0000256" key="3">
    <source>
        <dbReference type="ARBA" id="ARBA00022475"/>
    </source>
</evidence>
<keyword evidence="8 9" id="KW-0472">Membrane</keyword>
<dbReference type="InterPro" id="IPR038379">
    <property type="entry name" value="SecE_sf"/>
</dbReference>
<evidence type="ECO:0000256" key="8">
    <source>
        <dbReference type="ARBA" id="ARBA00023136"/>
    </source>
</evidence>
<feature type="transmembrane region" description="Helical" evidence="9">
    <location>
        <begin position="41"/>
        <end position="61"/>
    </location>
</feature>
<dbReference type="InterPro" id="IPR001901">
    <property type="entry name" value="Translocase_SecE/Sec61-g"/>
</dbReference>
<dbReference type="GO" id="GO:0009306">
    <property type="term" value="P:protein secretion"/>
    <property type="evidence" value="ECO:0007669"/>
    <property type="project" value="InterPro"/>
</dbReference>
<evidence type="ECO:0000256" key="6">
    <source>
        <dbReference type="ARBA" id="ARBA00022989"/>
    </source>
</evidence>
<dbReference type="PRINTS" id="PR01650">
    <property type="entry name" value="SECETRNLCASE"/>
</dbReference>
<dbReference type="HAMAP" id="MF_00422">
    <property type="entry name" value="SecE"/>
    <property type="match status" value="1"/>
</dbReference>
<proteinExistence type="inferred from homology"/>
<comment type="subcellular location">
    <subcellularLocation>
        <location evidence="1">Membrane</location>
    </subcellularLocation>
</comment>
<evidence type="ECO:0000256" key="7">
    <source>
        <dbReference type="ARBA" id="ARBA00023010"/>
    </source>
</evidence>
<dbReference type="GO" id="GO:0006605">
    <property type="term" value="P:protein targeting"/>
    <property type="evidence" value="ECO:0007669"/>
    <property type="project" value="InterPro"/>
</dbReference>
<keyword evidence="4 9" id="KW-0812">Transmembrane</keyword>
<dbReference type="GO" id="GO:0043952">
    <property type="term" value="P:protein transport by the Sec complex"/>
    <property type="evidence" value="ECO:0007669"/>
    <property type="project" value="TreeGrafter"/>
</dbReference>
<gene>
    <name evidence="10" type="primary">secE_8</name>
    <name evidence="10" type="ORF">GALL_339520</name>
</gene>
<keyword evidence="3" id="KW-1003">Cell membrane</keyword>
<dbReference type="AlphaFoldDB" id="A0A1J5QLC2"/>
<dbReference type="GO" id="GO:0006886">
    <property type="term" value="P:intracellular protein transport"/>
    <property type="evidence" value="ECO:0007669"/>
    <property type="project" value="InterPro"/>
</dbReference>
<dbReference type="GO" id="GO:0008320">
    <property type="term" value="F:protein transmembrane transporter activity"/>
    <property type="evidence" value="ECO:0007669"/>
    <property type="project" value="InterPro"/>
</dbReference>
<keyword evidence="7" id="KW-0811">Translocation</keyword>
<accession>A0A1J5QLC2</accession>
<dbReference type="PANTHER" id="PTHR33910">
    <property type="entry name" value="PROTEIN TRANSLOCASE SUBUNIT SECE"/>
    <property type="match status" value="1"/>
</dbReference>
<feature type="transmembrane region" description="Helical" evidence="9">
    <location>
        <begin position="18"/>
        <end position="35"/>
    </location>
</feature>
<feature type="transmembrane region" description="Helical" evidence="9">
    <location>
        <begin position="89"/>
        <end position="109"/>
    </location>
</feature>
<evidence type="ECO:0000313" key="10">
    <source>
        <dbReference type="EMBL" id="OIQ84240.1"/>
    </source>
</evidence>
<name>A0A1J5QLC2_9ZZZZ</name>
<dbReference type="Gene3D" id="1.20.5.1030">
    <property type="entry name" value="Preprotein translocase secy subunit"/>
    <property type="match status" value="1"/>
</dbReference>
<keyword evidence="2" id="KW-0813">Transport</keyword>
<dbReference type="NCBIfam" id="TIGR00964">
    <property type="entry name" value="secE_bact"/>
    <property type="match status" value="1"/>
</dbReference>
<evidence type="ECO:0000256" key="2">
    <source>
        <dbReference type="ARBA" id="ARBA00022448"/>
    </source>
</evidence>
<dbReference type="NCBIfam" id="NF004371">
    <property type="entry name" value="PRK05740.1-1"/>
    <property type="match status" value="1"/>
</dbReference>
<keyword evidence="6 9" id="KW-1133">Transmembrane helix</keyword>
<evidence type="ECO:0000256" key="1">
    <source>
        <dbReference type="ARBA" id="ARBA00004370"/>
    </source>
</evidence>
<organism evidence="10">
    <name type="scientific">mine drainage metagenome</name>
    <dbReference type="NCBI Taxonomy" id="410659"/>
    <lineage>
        <taxon>unclassified sequences</taxon>
        <taxon>metagenomes</taxon>
        <taxon>ecological metagenomes</taxon>
    </lineage>
</organism>
<keyword evidence="5" id="KW-0653">Protein transport</keyword>
<evidence type="ECO:0000256" key="9">
    <source>
        <dbReference type="SAM" id="Phobius"/>
    </source>
</evidence>
<dbReference type="EMBL" id="MLJW01000634">
    <property type="protein sequence ID" value="OIQ84240.1"/>
    <property type="molecule type" value="Genomic_DNA"/>
</dbReference>
<dbReference type="Pfam" id="PF00584">
    <property type="entry name" value="SecE"/>
    <property type="match status" value="1"/>
</dbReference>